<dbReference type="EMBL" id="UZAG01019363">
    <property type="protein sequence ID" value="VDO43416.1"/>
    <property type="molecule type" value="Genomic_DNA"/>
</dbReference>
<sequence length="88" mass="10055">MIPTNHATAKFSQLSLLTFSGDFNATVHSQNISDIQKLNYLMPCFKNGALLSMSDYDIAPENYIIRDLPTENYGKFFIMKKSLYSELH</sequence>
<gene>
    <name evidence="1" type="ORF">BTMF_LOCUS12668</name>
</gene>
<evidence type="ECO:0000313" key="1">
    <source>
        <dbReference type="EMBL" id="VDO43416.1"/>
    </source>
</evidence>
<reference evidence="1 2" key="2">
    <citation type="submission" date="2018-11" db="EMBL/GenBank/DDBJ databases">
        <authorList>
            <consortium name="Pathogen Informatics"/>
        </authorList>
    </citation>
    <scope>NUCLEOTIDE SEQUENCE [LARGE SCALE GENOMIC DNA]</scope>
</reference>
<name>A0A0R3R3T2_9BILA</name>
<evidence type="ECO:0000313" key="2">
    <source>
        <dbReference type="Proteomes" id="UP000280834"/>
    </source>
</evidence>
<proteinExistence type="predicted"/>
<organism evidence="3">
    <name type="scientific">Brugia timori</name>
    <dbReference type="NCBI Taxonomy" id="42155"/>
    <lineage>
        <taxon>Eukaryota</taxon>
        <taxon>Metazoa</taxon>
        <taxon>Ecdysozoa</taxon>
        <taxon>Nematoda</taxon>
        <taxon>Chromadorea</taxon>
        <taxon>Rhabditida</taxon>
        <taxon>Spirurina</taxon>
        <taxon>Spiruromorpha</taxon>
        <taxon>Filarioidea</taxon>
        <taxon>Onchocercidae</taxon>
        <taxon>Brugia</taxon>
    </lineage>
</organism>
<dbReference type="Proteomes" id="UP000280834">
    <property type="component" value="Unassembled WGS sequence"/>
</dbReference>
<dbReference type="AlphaFoldDB" id="A0A0R3R3T2"/>
<reference evidence="3" key="1">
    <citation type="submission" date="2017-02" db="UniProtKB">
        <authorList>
            <consortium name="WormBaseParasite"/>
        </authorList>
    </citation>
    <scope>IDENTIFICATION</scope>
</reference>
<evidence type="ECO:0000313" key="3">
    <source>
        <dbReference type="WBParaSite" id="BTMF_0001467201-mRNA-1"/>
    </source>
</evidence>
<accession>A0A0R3R3T2</accession>
<keyword evidence="2" id="KW-1185">Reference proteome</keyword>
<protein>
    <submittedName>
        <fullName evidence="1 3">Uncharacterized protein</fullName>
    </submittedName>
</protein>
<dbReference type="WBParaSite" id="BTMF_0001467201-mRNA-1">
    <property type="protein sequence ID" value="BTMF_0001467201-mRNA-1"/>
    <property type="gene ID" value="BTMF_0001467201"/>
</dbReference>